<feature type="binding site" evidence="7">
    <location>
        <position position="92"/>
    </location>
    <ligand>
        <name>Zn(2+)</name>
        <dbReference type="ChEBI" id="CHEBI:29105"/>
    </ligand>
</feature>
<feature type="binding site" evidence="7">
    <location>
        <position position="95"/>
    </location>
    <ligand>
        <name>Zn(2+)</name>
        <dbReference type="ChEBI" id="CHEBI:29105"/>
    </ligand>
</feature>
<protein>
    <recommendedName>
        <fullName evidence="2 8">Carbonic anhydrase</fullName>
        <ecNumber evidence="2 8">4.2.1.1</ecNumber>
    </recommendedName>
    <alternativeName>
        <fullName evidence="8">Carbonate dehydratase</fullName>
    </alternativeName>
</protein>
<evidence type="ECO:0000256" key="1">
    <source>
        <dbReference type="ARBA" id="ARBA00006217"/>
    </source>
</evidence>
<dbReference type="EC" id="4.2.1.1" evidence="2 8"/>
<evidence type="ECO:0000256" key="4">
    <source>
        <dbReference type="ARBA" id="ARBA00023239"/>
    </source>
</evidence>
<evidence type="ECO:0000313" key="11">
    <source>
        <dbReference type="Proteomes" id="UP000317982"/>
    </source>
</evidence>
<evidence type="ECO:0000256" key="5">
    <source>
        <dbReference type="ARBA" id="ARBA00024993"/>
    </source>
</evidence>
<dbReference type="Pfam" id="PF00484">
    <property type="entry name" value="Pro_CA"/>
    <property type="match status" value="1"/>
</dbReference>
<dbReference type="PANTHER" id="PTHR11002:SF79">
    <property type="entry name" value="CARBONIC ANHYDRASE 2"/>
    <property type="match status" value="1"/>
</dbReference>
<evidence type="ECO:0000256" key="2">
    <source>
        <dbReference type="ARBA" id="ARBA00012925"/>
    </source>
</evidence>
<dbReference type="InterPro" id="IPR036874">
    <property type="entry name" value="Carbonic_anhydrase_sf"/>
</dbReference>
<comment type="cofactor">
    <cofactor evidence="7">
        <name>Zn(2+)</name>
        <dbReference type="ChEBI" id="CHEBI:29105"/>
    </cofactor>
    <text evidence="7">Binds 1 zinc ion per subunit.</text>
</comment>
<keyword evidence="11" id="KW-1185">Reference proteome</keyword>
<reference evidence="10 11" key="1">
    <citation type="submission" date="2019-07" db="EMBL/GenBank/DDBJ databases">
        <title>Cryptosporangium phraense sp. nov., isolated from plant litter.</title>
        <authorList>
            <person name="Suriyachadkun C."/>
        </authorList>
    </citation>
    <scope>NUCLEOTIDE SEQUENCE [LARGE SCALE GENOMIC DNA]</scope>
    <source>
        <strain evidence="10 11">A-T 5661</strain>
    </source>
</reference>
<keyword evidence="3 7" id="KW-0862">Zinc</keyword>
<dbReference type="Proteomes" id="UP000317982">
    <property type="component" value="Unassembled WGS sequence"/>
</dbReference>
<dbReference type="PROSITE" id="PS00704">
    <property type="entry name" value="PROK_CO2_ANHYDRASE_1"/>
    <property type="match status" value="1"/>
</dbReference>
<keyword evidence="7" id="KW-0479">Metal-binding</keyword>
<dbReference type="GO" id="GO:0004089">
    <property type="term" value="F:carbonate dehydratase activity"/>
    <property type="evidence" value="ECO:0007669"/>
    <property type="project" value="UniProtKB-UniRule"/>
</dbReference>
<feature type="binding site" evidence="7">
    <location>
        <position position="39"/>
    </location>
    <ligand>
        <name>Zn(2+)</name>
        <dbReference type="ChEBI" id="CHEBI:29105"/>
    </ligand>
</feature>
<proteinExistence type="inferred from homology"/>
<feature type="region of interest" description="Disordered" evidence="9">
    <location>
        <begin position="1"/>
        <end position="20"/>
    </location>
</feature>
<dbReference type="OrthoDB" id="9797527at2"/>
<evidence type="ECO:0000313" key="10">
    <source>
        <dbReference type="EMBL" id="TQS39757.1"/>
    </source>
</evidence>
<dbReference type="FunCoup" id="A0A545AEJ8">
    <property type="interactions" value="87"/>
</dbReference>
<dbReference type="InParanoid" id="A0A545AEJ8"/>
<accession>A0A545AEJ8</accession>
<sequence>MVAGNARFAAGTPARPNQDDARRVQLVAGQEPFAAVLGCSDSRVPAEIVFDQGLGDLFVCRTAGPIIDFAVLGSIEFAITQLHVPLVVVMGHEQCGALKAAAETASGTLDPSGSVRDLVERVLPITLQAQREGGTKDEQLNRAIGYNVTRVINLLIERSPAIADAVADGSVKLVGAVYELEGGRARFL</sequence>
<dbReference type="SMART" id="SM00947">
    <property type="entry name" value="Pro_CA"/>
    <property type="match status" value="1"/>
</dbReference>
<dbReference type="InterPro" id="IPR015892">
    <property type="entry name" value="Carbonic_anhydrase_CS"/>
</dbReference>
<evidence type="ECO:0000256" key="6">
    <source>
        <dbReference type="ARBA" id="ARBA00048348"/>
    </source>
</evidence>
<dbReference type="Gene3D" id="3.40.1050.10">
    <property type="entry name" value="Carbonic anhydrase"/>
    <property type="match status" value="1"/>
</dbReference>
<organism evidence="10 11">
    <name type="scientific">Cryptosporangium phraense</name>
    <dbReference type="NCBI Taxonomy" id="2593070"/>
    <lineage>
        <taxon>Bacteria</taxon>
        <taxon>Bacillati</taxon>
        <taxon>Actinomycetota</taxon>
        <taxon>Actinomycetes</taxon>
        <taxon>Cryptosporangiales</taxon>
        <taxon>Cryptosporangiaceae</taxon>
        <taxon>Cryptosporangium</taxon>
    </lineage>
</organism>
<dbReference type="AlphaFoldDB" id="A0A545AEJ8"/>
<dbReference type="InterPro" id="IPR001765">
    <property type="entry name" value="Carbonic_anhydrase"/>
</dbReference>
<evidence type="ECO:0000256" key="9">
    <source>
        <dbReference type="SAM" id="MobiDB-lite"/>
    </source>
</evidence>
<name>A0A545AEJ8_9ACTN</name>
<feature type="binding site" evidence="7">
    <location>
        <position position="41"/>
    </location>
    <ligand>
        <name>Zn(2+)</name>
        <dbReference type="ChEBI" id="CHEBI:29105"/>
    </ligand>
</feature>
<evidence type="ECO:0000256" key="7">
    <source>
        <dbReference type="PIRSR" id="PIRSR601765-1"/>
    </source>
</evidence>
<comment type="function">
    <text evidence="8">Reversible hydration of carbon dioxide.</text>
</comment>
<evidence type="ECO:0000256" key="8">
    <source>
        <dbReference type="RuleBase" id="RU003956"/>
    </source>
</evidence>
<comment type="caution">
    <text evidence="10">The sequence shown here is derived from an EMBL/GenBank/DDBJ whole genome shotgun (WGS) entry which is preliminary data.</text>
</comment>
<dbReference type="PANTHER" id="PTHR11002">
    <property type="entry name" value="CARBONIC ANHYDRASE"/>
    <property type="match status" value="1"/>
</dbReference>
<comment type="function">
    <text evidence="5">Catalyzes the reversible hydration of carbon dioxide to form bicarbonate.</text>
</comment>
<dbReference type="EMBL" id="VIRS01000058">
    <property type="protein sequence ID" value="TQS39757.1"/>
    <property type="molecule type" value="Genomic_DNA"/>
</dbReference>
<evidence type="ECO:0000256" key="3">
    <source>
        <dbReference type="ARBA" id="ARBA00022833"/>
    </source>
</evidence>
<comment type="similarity">
    <text evidence="1 8">Belongs to the beta-class carbonic anhydrase family.</text>
</comment>
<dbReference type="PROSITE" id="PS00705">
    <property type="entry name" value="PROK_CO2_ANHYDRASE_2"/>
    <property type="match status" value="1"/>
</dbReference>
<dbReference type="SUPFAM" id="SSF53056">
    <property type="entry name" value="beta-carbonic anhydrase, cab"/>
    <property type="match status" value="1"/>
</dbReference>
<dbReference type="GO" id="GO:0008270">
    <property type="term" value="F:zinc ion binding"/>
    <property type="evidence" value="ECO:0007669"/>
    <property type="project" value="UniProtKB-UniRule"/>
</dbReference>
<gene>
    <name evidence="10" type="ORF">FL583_38390</name>
</gene>
<keyword evidence="4 8" id="KW-0456">Lyase</keyword>
<comment type="catalytic activity">
    <reaction evidence="6 8">
        <text>hydrogencarbonate + H(+) = CO2 + H2O</text>
        <dbReference type="Rhea" id="RHEA:10748"/>
        <dbReference type="ChEBI" id="CHEBI:15377"/>
        <dbReference type="ChEBI" id="CHEBI:15378"/>
        <dbReference type="ChEBI" id="CHEBI:16526"/>
        <dbReference type="ChEBI" id="CHEBI:17544"/>
        <dbReference type="EC" id="4.2.1.1"/>
    </reaction>
</comment>
<dbReference type="GO" id="GO:0015976">
    <property type="term" value="P:carbon utilization"/>
    <property type="evidence" value="ECO:0007669"/>
    <property type="project" value="InterPro"/>
</dbReference>
<dbReference type="CDD" id="cd03378">
    <property type="entry name" value="beta_CA_cladeC"/>
    <property type="match status" value="1"/>
</dbReference>